<proteinExistence type="predicted"/>
<protein>
    <recommendedName>
        <fullName evidence="2">Chemosensory protein</fullName>
    </recommendedName>
</protein>
<dbReference type="EMBL" id="NWSH01000827">
    <property type="protein sequence ID" value="PCG73972.1"/>
    <property type="molecule type" value="Genomic_DNA"/>
</dbReference>
<dbReference type="AlphaFoldDB" id="A0A2A4JRC4"/>
<accession>A0A2A4JRC4</accession>
<dbReference type="InterPro" id="IPR005055">
    <property type="entry name" value="A10/PebIII"/>
</dbReference>
<gene>
    <name evidence="1" type="ORF">B5V51_14026</name>
</gene>
<comment type="caution">
    <text evidence="1">The sequence shown here is derived from an EMBL/GenBank/DDBJ whole genome shotgun (WGS) entry which is preliminary data.</text>
</comment>
<dbReference type="SUPFAM" id="SSF100910">
    <property type="entry name" value="Chemosensory protein Csp2"/>
    <property type="match status" value="1"/>
</dbReference>
<dbReference type="InterPro" id="IPR036682">
    <property type="entry name" value="OS_D_A10/PebIII_sf"/>
</dbReference>
<evidence type="ECO:0008006" key="2">
    <source>
        <dbReference type="Google" id="ProtNLM"/>
    </source>
</evidence>
<dbReference type="Gene3D" id="1.10.2080.10">
    <property type="entry name" value="Insect odorant-binding protein A10/Ejaculatory bulb-specific protein 3"/>
    <property type="match status" value="1"/>
</dbReference>
<dbReference type="PANTHER" id="PTHR11257">
    <property type="entry name" value="CHEMOSENSORY PROTEIN-RELATED"/>
    <property type="match status" value="1"/>
</dbReference>
<organism evidence="1">
    <name type="scientific">Heliothis virescens</name>
    <name type="common">Tobacco budworm moth</name>
    <dbReference type="NCBI Taxonomy" id="7102"/>
    <lineage>
        <taxon>Eukaryota</taxon>
        <taxon>Metazoa</taxon>
        <taxon>Ecdysozoa</taxon>
        <taxon>Arthropoda</taxon>
        <taxon>Hexapoda</taxon>
        <taxon>Insecta</taxon>
        <taxon>Pterygota</taxon>
        <taxon>Neoptera</taxon>
        <taxon>Endopterygota</taxon>
        <taxon>Lepidoptera</taxon>
        <taxon>Glossata</taxon>
        <taxon>Ditrysia</taxon>
        <taxon>Noctuoidea</taxon>
        <taxon>Noctuidae</taxon>
        <taxon>Heliothinae</taxon>
        <taxon>Heliothis</taxon>
    </lineage>
</organism>
<dbReference type="PANTHER" id="PTHR11257:SF13">
    <property type="entry name" value="GEO07322P1"/>
    <property type="match status" value="1"/>
</dbReference>
<evidence type="ECO:0000313" key="1">
    <source>
        <dbReference type="EMBL" id="PCG73972.1"/>
    </source>
</evidence>
<reference evidence="1" key="1">
    <citation type="submission" date="2017-09" db="EMBL/GenBank/DDBJ databases">
        <title>Contemporary evolution of a Lepidopteran species, Heliothis virescens, in response to modern agricultural practices.</title>
        <authorList>
            <person name="Fritz M.L."/>
            <person name="Deyonke A.M."/>
            <person name="Papanicolaou A."/>
            <person name="Micinski S."/>
            <person name="Westbrook J."/>
            <person name="Gould F."/>
        </authorList>
    </citation>
    <scope>NUCLEOTIDE SEQUENCE [LARGE SCALE GENOMIC DNA]</scope>
    <source>
        <strain evidence="1">HvINT-</strain>
        <tissue evidence="1">Whole body</tissue>
    </source>
</reference>
<dbReference type="Pfam" id="PF03392">
    <property type="entry name" value="OS-D"/>
    <property type="match status" value="1"/>
</dbReference>
<name>A0A2A4JRC4_HELVI</name>
<sequence length="155" mass="17877">MGPGPWAHDHQPLRQWTPQEQHFNNFLSATIRMRSWLICLCVLTVVVSCYSQAPNRYENFNADAIIQNDRILLAYYKCVMDKGPCTRDGKNFKRVLPETLATACGRCNPKQKTIVRKLLLGIRSKSEPRFLELLDKYNPDRSNRDALYAFLVTGN</sequence>